<dbReference type="GO" id="GO:0003697">
    <property type="term" value="F:single-stranded DNA binding"/>
    <property type="evidence" value="ECO:0007669"/>
    <property type="project" value="TreeGrafter"/>
</dbReference>
<feature type="coiled-coil region" evidence="4">
    <location>
        <begin position="268"/>
        <end position="295"/>
    </location>
</feature>
<evidence type="ECO:0000256" key="3">
    <source>
        <dbReference type="ARBA" id="ARBA00023054"/>
    </source>
</evidence>
<evidence type="ECO:0000256" key="4">
    <source>
        <dbReference type="SAM" id="Coils"/>
    </source>
</evidence>
<dbReference type="EMBL" id="BGZK01000596">
    <property type="protein sequence ID" value="GBP52120.1"/>
    <property type="molecule type" value="Genomic_DNA"/>
</dbReference>
<comment type="similarity">
    <text evidence="1">Belongs to the SMC family. SMC5 subfamily.</text>
</comment>
<dbReference type="PANTHER" id="PTHR45916">
    <property type="entry name" value="STRUCTURAL MAINTENANCE OF CHROMOSOMES PROTEIN 5"/>
    <property type="match status" value="1"/>
</dbReference>
<name>A0A4C1WMN5_EUMVA</name>
<evidence type="ECO:0000256" key="2">
    <source>
        <dbReference type="ARBA" id="ARBA00018687"/>
    </source>
</evidence>
<dbReference type="GO" id="GO:0030915">
    <property type="term" value="C:Smc5-Smc6 complex"/>
    <property type="evidence" value="ECO:0007669"/>
    <property type="project" value="TreeGrafter"/>
</dbReference>
<evidence type="ECO:0000256" key="1">
    <source>
        <dbReference type="ARBA" id="ARBA00010171"/>
    </source>
</evidence>
<reference evidence="6 7" key="1">
    <citation type="journal article" date="2019" name="Commun. Biol.">
        <title>The bagworm genome reveals a unique fibroin gene that provides high tensile strength.</title>
        <authorList>
            <person name="Kono N."/>
            <person name="Nakamura H."/>
            <person name="Ohtoshi R."/>
            <person name="Tomita M."/>
            <person name="Numata K."/>
            <person name="Arakawa K."/>
        </authorList>
    </citation>
    <scope>NUCLEOTIDE SEQUENCE [LARGE SCALE GENOMIC DNA]</scope>
</reference>
<protein>
    <recommendedName>
        <fullName evidence="2">Structural maintenance of chromosomes protein 5</fullName>
    </recommendedName>
</protein>
<dbReference type="SUPFAM" id="SSF52540">
    <property type="entry name" value="P-loop containing nucleoside triphosphate hydrolases"/>
    <property type="match status" value="1"/>
</dbReference>
<evidence type="ECO:0000313" key="6">
    <source>
        <dbReference type="EMBL" id="GBP52120.1"/>
    </source>
</evidence>
<dbReference type="InterPro" id="IPR038729">
    <property type="entry name" value="Rad50/SbcC_AAA"/>
</dbReference>
<dbReference type="AlphaFoldDB" id="A0A4C1WMN5"/>
<keyword evidence="7" id="KW-1185">Reference proteome</keyword>
<dbReference type="Gene3D" id="3.40.50.300">
    <property type="entry name" value="P-loop containing nucleotide triphosphate hydrolases"/>
    <property type="match status" value="1"/>
</dbReference>
<proteinExistence type="inferred from homology"/>
<keyword evidence="3 4" id="KW-0175">Coiled coil</keyword>
<dbReference type="GO" id="GO:0016887">
    <property type="term" value="F:ATP hydrolysis activity"/>
    <property type="evidence" value="ECO:0007669"/>
    <property type="project" value="InterPro"/>
</dbReference>
<dbReference type="GO" id="GO:0005634">
    <property type="term" value="C:nucleus"/>
    <property type="evidence" value="ECO:0007669"/>
    <property type="project" value="TreeGrafter"/>
</dbReference>
<feature type="domain" description="Rad50/SbcC-type AAA" evidence="5">
    <location>
        <begin position="19"/>
        <end position="213"/>
    </location>
</feature>
<dbReference type="OrthoDB" id="10254973at2759"/>
<dbReference type="Pfam" id="PF13476">
    <property type="entry name" value="AAA_23"/>
    <property type="match status" value="1"/>
</dbReference>
<evidence type="ECO:0000313" key="7">
    <source>
        <dbReference type="Proteomes" id="UP000299102"/>
    </source>
</evidence>
<sequence length="733" mass="84546">MAEPDDRCHYCQALYLLSRTYKEVELYPGSSLNLIIGPNGTGKSTFVCAIILGLCGKTNIIGRAKKISEYVRSGCSEATIEIELFQEPGQRNVIITRIFNVMGQTTWKIDQKTVKEKQVQDLIASLNIQVDNLCQLLPQDRVQDFSKMNPQELLRSTLAAVGSQESVALLDELITTRNQQKNLGNKSTNNGQMLQEQQRLNERLKVQIDAMTQRKLIENQISICQKKKLWIEYQDLRKKVVDYSVDKKKAAQLLNNHKDKISPLEVVMKNARSIIQKLEQRKLTLNREVQTIKDKIKDVLKSMKTQELNIKNAEAIFMEKLDHQKNREREIQEAKTVLEKLVVDRDRMINIVGDENKVKMELATLHKPILKTNAAIETLKKQKLEIQYDLENNVMPQIRLYQNRIRNLKDVNSKRLEVLRSASEDAYAAVQWLRENRHLFQCPVYEPMVLEINFTEGKYACYLESTVANRDLVAFTFESSQDMNLFLKKVRVEKGLKQVNAICSPPSNAVFRAPCEIEDLSYLGFYTYLVDTISAPEAITRYLCKQYSIHRIPIGNDHTYNNSGKVPSNISFFFTSKHRFTVRVSAYSGAKSSSTVEIRPAKLLANTVDVEQLNICNNQLSKFEQNGQEHRQKLQMFDGKLATLEEGLNELYTRRKNINESVEKVKAICAQIRVQMKKVQDIEKESIFNLQEEKAKCKRLQKDAVLKQCKLQSELCTFMKDIHSKIYHGELWM</sequence>
<accession>A0A4C1WMN5</accession>
<dbReference type="STRING" id="151549.A0A4C1WMN5"/>
<evidence type="ECO:0000259" key="5">
    <source>
        <dbReference type="Pfam" id="PF13476"/>
    </source>
</evidence>
<dbReference type="Proteomes" id="UP000299102">
    <property type="component" value="Unassembled WGS sequence"/>
</dbReference>
<dbReference type="PANTHER" id="PTHR45916:SF1">
    <property type="entry name" value="STRUCTURAL MAINTENANCE OF CHROMOSOMES PROTEIN 5"/>
    <property type="match status" value="1"/>
</dbReference>
<dbReference type="InterPro" id="IPR027417">
    <property type="entry name" value="P-loop_NTPase"/>
</dbReference>
<organism evidence="6 7">
    <name type="scientific">Eumeta variegata</name>
    <name type="common">Bagworm moth</name>
    <name type="synonym">Eumeta japonica</name>
    <dbReference type="NCBI Taxonomy" id="151549"/>
    <lineage>
        <taxon>Eukaryota</taxon>
        <taxon>Metazoa</taxon>
        <taxon>Ecdysozoa</taxon>
        <taxon>Arthropoda</taxon>
        <taxon>Hexapoda</taxon>
        <taxon>Insecta</taxon>
        <taxon>Pterygota</taxon>
        <taxon>Neoptera</taxon>
        <taxon>Endopterygota</taxon>
        <taxon>Lepidoptera</taxon>
        <taxon>Glossata</taxon>
        <taxon>Ditrysia</taxon>
        <taxon>Tineoidea</taxon>
        <taxon>Psychidae</taxon>
        <taxon>Oiketicinae</taxon>
        <taxon>Eumeta</taxon>
    </lineage>
</organism>
<comment type="caution">
    <text evidence="6">The sequence shown here is derived from an EMBL/GenBank/DDBJ whole genome shotgun (WGS) entry which is preliminary data.</text>
</comment>
<gene>
    <name evidence="6" type="primary">smc5</name>
    <name evidence="6" type="ORF">EVAR_21250_1</name>
</gene>
<dbReference type="GO" id="GO:0000724">
    <property type="term" value="P:double-strand break repair via homologous recombination"/>
    <property type="evidence" value="ECO:0007669"/>
    <property type="project" value="TreeGrafter"/>
</dbReference>
<feature type="non-terminal residue" evidence="6">
    <location>
        <position position="733"/>
    </location>
</feature>